<gene>
    <name evidence="1" type="ORF">L6452_40320</name>
</gene>
<evidence type="ECO:0000313" key="1">
    <source>
        <dbReference type="EMBL" id="KAI3669097.1"/>
    </source>
</evidence>
<dbReference type="EMBL" id="CM042062">
    <property type="protein sequence ID" value="KAI3669097.1"/>
    <property type="molecule type" value="Genomic_DNA"/>
</dbReference>
<accession>A0ACB8XLL4</accession>
<keyword evidence="2" id="KW-1185">Reference proteome</keyword>
<proteinExistence type="predicted"/>
<comment type="caution">
    <text evidence="1">The sequence shown here is derived from an EMBL/GenBank/DDBJ whole genome shotgun (WGS) entry which is preliminary data.</text>
</comment>
<dbReference type="Proteomes" id="UP001055879">
    <property type="component" value="Linkage Group LG16"/>
</dbReference>
<name>A0ACB8XLL4_ARCLA</name>
<reference evidence="1 2" key="2">
    <citation type="journal article" date="2022" name="Mol. Ecol. Resour.">
        <title>The genomes of chicory, endive, great burdock and yacon provide insights into Asteraceae paleo-polyploidization history and plant inulin production.</title>
        <authorList>
            <person name="Fan W."/>
            <person name="Wang S."/>
            <person name="Wang H."/>
            <person name="Wang A."/>
            <person name="Jiang F."/>
            <person name="Liu H."/>
            <person name="Zhao H."/>
            <person name="Xu D."/>
            <person name="Zhang Y."/>
        </authorList>
    </citation>
    <scope>NUCLEOTIDE SEQUENCE [LARGE SCALE GENOMIC DNA]</scope>
    <source>
        <strain evidence="2">cv. Niubang</strain>
    </source>
</reference>
<reference evidence="2" key="1">
    <citation type="journal article" date="2022" name="Mol. Ecol. Resour.">
        <title>The genomes of chicory, endive, great burdock and yacon provide insights into Asteraceae palaeo-polyploidization history and plant inulin production.</title>
        <authorList>
            <person name="Fan W."/>
            <person name="Wang S."/>
            <person name="Wang H."/>
            <person name="Wang A."/>
            <person name="Jiang F."/>
            <person name="Liu H."/>
            <person name="Zhao H."/>
            <person name="Xu D."/>
            <person name="Zhang Y."/>
        </authorList>
    </citation>
    <scope>NUCLEOTIDE SEQUENCE [LARGE SCALE GENOMIC DNA]</scope>
    <source>
        <strain evidence="2">cv. Niubang</strain>
    </source>
</reference>
<sequence length="93" mass="10263">MDSKIVGIEDCNEYDGFKQIELCRSSDRVDGDAKSSDAVDEYVLSLTSLPSKNKDVVLAFNSLQCNASEVVEGLPQCSDFFRVEDCFVADEVL</sequence>
<evidence type="ECO:0000313" key="2">
    <source>
        <dbReference type="Proteomes" id="UP001055879"/>
    </source>
</evidence>
<protein>
    <submittedName>
        <fullName evidence="1">Uncharacterized protein</fullName>
    </submittedName>
</protein>
<organism evidence="1 2">
    <name type="scientific">Arctium lappa</name>
    <name type="common">Greater burdock</name>
    <name type="synonym">Lappa major</name>
    <dbReference type="NCBI Taxonomy" id="4217"/>
    <lineage>
        <taxon>Eukaryota</taxon>
        <taxon>Viridiplantae</taxon>
        <taxon>Streptophyta</taxon>
        <taxon>Embryophyta</taxon>
        <taxon>Tracheophyta</taxon>
        <taxon>Spermatophyta</taxon>
        <taxon>Magnoliopsida</taxon>
        <taxon>eudicotyledons</taxon>
        <taxon>Gunneridae</taxon>
        <taxon>Pentapetalae</taxon>
        <taxon>asterids</taxon>
        <taxon>campanulids</taxon>
        <taxon>Asterales</taxon>
        <taxon>Asteraceae</taxon>
        <taxon>Carduoideae</taxon>
        <taxon>Cardueae</taxon>
        <taxon>Arctiinae</taxon>
        <taxon>Arctium</taxon>
    </lineage>
</organism>